<evidence type="ECO:0000256" key="1">
    <source>
        <dbReference type="ARBA" id="ARBA00004127"/>
    </source>
</evidence>
<dbReference type="Pfam" id="PF04193">
    <property type="entry name" value="PQ-loop"/>
    <property type="match status" value="1"/>
</dbReference>
<dbReference type="AlphaFoldDB" id="A0A162UYD1"/>
<reference evidence="9" key="1">
    <citation type="submission" date="2015-06" db="EMBL/GenBank/DDBJ databases">
        <title>Expansion of signal transduction pathways in fungi by whole-genome duplication.</title>
        <authorList>
            <consortium name="DOE Joint Genome Institute"/>
            <person name="Corrochano L.M."/>
            <person name="Kuo A."/>
            <person name="Marcet-Houben M."/>
            <person name="Polaino S."/>
            <person name="Salamov A."/>
            <person name="Villalobos J.M."/>
            <person name="Alvarez M.I."/>
            <person name="Avalos J."/>
            <person name="Benito E.P."/>
            <person name="Benoit I."/>
            <person name="Burger G."/>
            <person name="Camino L.P."/>
            <person name="Canovas D."/>
            <person name="Cerda-Olmedo E."/>
            <person name="Cheng J.-F."/>
            <person name="Dominguez A."/>
            <person name="Elias M."/>
            <person name="Eslava A.P."/>
            <person name="Glaser F."/>
            <person name="Grimwood J."/>
            <person name="Gutierrez G."/>
            <person name="Heitman J."/>
            <person name="Henrissat B."/>
            <person name="Iturriaga E.A."/>
            <person name="Lang B.F."/>
            <person name="Lavin J.L."/>
            <person name="Lee S."/>
            <person name="Li W."/>
            <person name="Lindquist E."/>
            <person name="Lopez-Garcia S."/>
            <person name="Luque E.M."/>
            <person name="Marcos A.T."/>
            <person name="Martin J."/>
            <person name="McCluskey K."/>
            <person name="Medina H.R."/>
            <person name="Miralles-Duran A."/>
            <person name="Miyazaki A."/>
            <person name="Munoz-Torres E."/>
            <person name="Oguiza J.A."/>
            <person name="Ohm R."/>
            <person name="Olmedo M."/>
            <person name="Orejas M."/>
            <person name="Ortiz-Castellanos L."/>
            <person name="Pisabarro A.G."/>
            <person name="Rodriguez-Romero J."/>
            <person name="Ruiz-Herrera J."/>
            <person name="Ruiz-Vazquez R."/>
            <person name="Sanz C."/>
            <person name="Schackwitz W."/>
            <person name="Schmutz J."/>
            <person name="Shahriari M."/>
            <person name="Shelest E."/>
            <person name="Silva-Franco F."/>
            <person name="Soanes D."/>
            <person name="Syed K."/>
            <person name="Tagua V.G."/>
            <person name="Talbot N.J."/>
            <person name="Thon M."/>
            <person name="De vries R.P."/>
            <person name="Wiebenga A."/>
            <person name="Yadav J.S."/>
            <person name="Braun E.L."/>
            <person name="Baker S."/>
            <person name="Garre V."/>
            <person name="Horwitz B."/>
            <person name="Torres-Martinez S."/>
            <person name="Idnurm A."/>
            <person name="Herrera-Estrella A."/>
            <person name="Gabaldon T."/>
            <person name="Grigoriev I.V."/>
        </authorList>
    </citation>
    <scope>NUCLEOTIDE SEQUENCE [LARGE SCALE GENOMIC DNA]</scope>
    <source>
        <strain evidence="9">NRRL 1555(-)</strain>
    </source>
</reference>
<dbReference type="GO" id="GO:0005774">
    <property type="term" value="C:vacuolar membrane"/>
    <property type="evidence" value="ECO:0007669"/>
    <property type="project" value="TreeGrafter"/>
</dbReference>
<sequence length="249" mass="28152">MEKSVKQKLSSASAAVIWAILMGAVLIVLSVRYGNTTWADVVYYFDGVGYFAAMIKYLPLVKVNSKRKSTIGWSIQSIILDLLSGLLLGLQSILDSTSQPSDIIMHPAKCTLAIVIILFDLVFLYQHFVLYAYRRDFYYYHHQRKLSYSSDYDSRYSEHFSFNSNKSDNQYGAAAAVAVSAGREEEEEEEIVDFRQDEYNNSDSNSNSNPLVTSRCLVLYTNAIDITITIIINLVFSSTRGLVDRVTNH</sequence>
<dbReference type="Proteomes" id="UP000077315">
    <property type="component" value="Unassembled WGS sequence"/>
</dbReference>
<dbReference type="EMBL" id="KV440973">
    <property type="protein sequence ID" value="OAD78782.1"/>
    <property type="molecule type" value="Genomic_DNA"/>
</dbReference>
<organism evidence="8 9">
    <name type="scientific">Phycomyces blakesleeanus (strain ATCC 8743b / DSM 1359 / FGSC 10004 / NBRC 33097 / NRRL 1555)</name>
    <dbReference type="NCBI Taxonomy" id="763407"/>
    <lineage>
        <taxon>Eukaryota</taxon>
        <taxon>Fungi</taxon>
        <taxon>Fungi incertae sedis</taxon>
        <taxon>Mucoromycota</taxon>
        <taxon>Mucoromycotina</taxon>
        <taxon>Mucoromycetes</taxon>
        <taxon>Mucorales</taxon>
        <taxon>Phycomycetaceae</taxon>
        <taxon>Phycomyces</taxon>
    </lineage>
</organism>
<keyword evidence="4" id="KW-0677">Repeat</keyword>
<keyword evidence="2" id="KW-0813">Transport</keyword>
<dbReference type="GO" id="GO:0012505">
    <property type="term" value="C:endomembrane system"/>
    <property type="evidence" value="ECO:0007669"/>
    <property type="project" value="UniProtKB-SubCell"/>
</dbReference>
<name>A0A162UYD1_PHYB8</name>
<dbReference type="STRING" id="763407.A0A162UYD1"/>
<dbReference type="InterPro" id="IPR005282">
    <property type="entry name" value="LC_transporter"/>
</dbReference>
<feature type="transmembrane region" description="Helical" evidence="7">
    <location>
        <begin position="71"/>
        <end position="93"/>
    </location>
</feature>
<feature type="transmembrane region" description="Helical" evidence="7">
    <location>
        <begin position="12"/>
        <end position="29"/>
    </location>
</feature>
<dbReference type="GO" id="GO:0015184">
    <property type="term" value="F:L-cystine transmembrane transporter activity"/>
    <property type="evidence" value="ECO:0007669"/>
    <property type="project" value="TreeGrafter"/>
</dbReference>
<dbReference type="VEuPathDB" id="FungiDB:PHYBLDRAFT_140839"/>
<keyword evidence="9" id="KW-1185">Reference proteome</keyword>
<proteinExistence type="predicted"/>
<evidence type="ECO:0000313" key="8">
    <source>
        <dbReference type="EMBL" id="OAD78782.1"/>
    </source>
</evidence>
<accession>A0A162UYD1</accession>
<comment type="subcellular location">
    <subcellularLocation>
        <location evidence="1">Endomembrane system</location>
        <topology evidence="1">Multi-pass membrane protein</topology>
    </subcellularLocation>
</comment>
<keyword evidence="3 7" id="KW-0812">Transmembrane</keyword>
<keyword evidence="5 7" id="KW-1133">Transmembrane helix</keyword>
<evidence type="ECO:0000256" key="2">
    <source>
        <dbReference type="ARBA" id="ARBA00022448"/>
    </source>
</evidence>
<gene>
    <name evidence="8" type="ORF">PHYBLDRAFT_140839</name>
</gene>
<evidence type="ECO:0000256" key="3">
    <source>
        <dbReference type="ARBA" id="ARBA00022692"/>
    </source>
</evidence>
<dbReference type="GeneID" id="28991371"/>
<protein>
    <submittedName>
        <fullName evidence="8">Uncharacterized protein</fullName>
    </submittedName>
</protein>
<evidence type="ECO:0000313" key="9">
    <source>
        <dbReference type="Proteomes" id="UP000077315"/>
    </source>
</evidence>
<keyword evidence="6 7" id="KW-0472">Membrane</keyword>
<evidence type="ECO:0000256" key="6">
    <source>
        <dbReference type="ARBA" id="ARBA00023136"/>
    </source>
</evidence>
<feature type="transmembrane region" description="Helical" evidence="7">
    <location>
        <begin position="113"/>
        <end position="133"/>
    </location>
</feature>
<evidence type="ECO:0000256" key="4">
    <source>
        <dbReference type="ARBA" id="ARBA00022737"/>
    </source>
</evidence>
<dbReference type="PANTHER" id="PTHR13131:SF5">
    <property type="entry name" value="CYSTINOSIN"/>
    <property type="match status" value="1"/>
</dbReference>
<dbReference type="PANTHER" id="PTHR13131">
    <property type="entry name" value="CYSTINOSIN"/>
    <property type="match status" value="1"/>
</dbReference>
<dbReference type="InParanoid" id="A0A162UYD1"/>
<evidence type="ECO:0000256" key="7">
    <source>
        <dbReference type="SAM" id="Phobius"/>
    </source>
</evidence>
<dbReference type="OrthoDB" id="75720at2759"/>
<evidence type="ECO:0000256" key="5">
    <source>
        <dbReference type="ARBA" id="ARBA00022989"/>
    </source>
</evidence>
<feature type="transmembrane region" description="Helical" evidence="7">
    <location>
        <begin position="41"/>
        <end position="59"/>
    </location>
</feature>
<dbReference type="RefSeq" id="XP_018296822.1">
    <property type="nucleotide sequence ID" value="XM_018430465.1"/>
</dbReference>
<dbReference type="InterPro" id="IPR006603">
    <property type="entry name" value="PQ-loop_rpt"/>
</dbReference>